<proteinExistence type="predicted"/>
<dbReference type="Proteomes" id="UP001642464">
    <property type="component" value="Unassembled WGS sequence"/>
</dbReference>
<keyword evidence="3" id="KW-1185">Reference proteome</keyword>
<name>A0ABP0Q8M3_9DINO</name>
<accession>A0ABP0Q8M3</accession>
<dbReference type="EMBL" id="CAXAMM010040493">
    <property type="protein sequence ID" value="CAK9093599.1"/>
    <property type="molecule type" value="Genomic_DNA"/>
</dbReference>
<evidence type="ECO:0000313" key="1">
    <source>
        <dbReference type="EMBL" id="CAK9084339.1"/>
    </source>
</evidence>
<dbReference type="EMBL" id="CAXAMM010039155">
    <property type="protein sequence ID" value="CAK9084339.1"/>
    <property type="molecule type" value="Genomic_DNA"/>
</dbReference>
<gene>
    <name evidence="1" type="ORF">SCF082_LOCUS40011</name>
    <name evidence="2" type="ORF">SCF082_LOCUS44033</name>
</gene>
<comment type="caution">
    <text evidence="1">The sequence shown here is derived from an EMBL/GenBank/DDBJ whole genome shotgun (WGS) entry which is preliminary data.</text>
</comment>
<sequence>MQVPRQGWSQWPSAPQAQVVHQVMAHNGQMHNVQVAPKAAPFPPLPVSLSRQQMPDRDPGSFTPPAAGVGSFVGRVPDGTPTSRAKSPAQPQGLLVRAGKSPPRMPGPKSSLGLPSSASARNTPKPQPRPVVSFAPVRSPSPGQRPSREEEGRSPSPDRKGQRDPSCGKDARPDGRIRADFRDACEEAHSGAHSGSRTSRHSEAETIPEEPHYDAERAARERELLAMQEKLRAREQRVAEREADLVAREKRVADREADLAKMFDRLTEREGQQRQDCQARAHDLAAQQHELQAQARELKSRCADLDCRSADLDQREVRLKAEEDRHRDLKRSLDERDARWHEAAKDATMILKPHLKPRLSPRGKENMELQRQLEEQRGLMHKIKRKQDSWAPEEEGRCHRDSFGSEETVAGF</sequence>
<evidence type="ECO:0000313" key="3">
    <source>
        <dbReference type="Proteomes" id="UP001642464"/>
    </source>
</evidence>
<reference evidence="1 3" key="1">
    <citation type="submission" date="2024-02" db="EMBL/GenBank/DDBJ databases">
        <authorList>
            <person name="Chen Y."/>
            <person name="Shah S."/>
            <person name="Dougan E. K."/>
            <person name="Thang M."/>
            <person name="Chan C."/>
        </authorList>
    </citation>
    <scope>NUCLEOTIDE SEQUENCE [LARGE SCALE GENOMIC DNA]</scope>
</reference>
<protein>
    <submittedName>
        <fullName evidence="1">Uncharacterized protein</fullName>
    </submittedName>
</protein>
<organism evidence="1 3">
    <name type="scientific">Durusdinium trenchii</name>
    <dbReference type="NCBI Taxonomy" id="1381693"/>
    <lineage>
        <taxon>Eukaryota</taxon>
        <taxon>Sar</taxon>
        <taxon>Alveolata</taxon>
        <taxon>Dinophyceae</taxon>
        <taxon>Suessiales</taxon>
        <taxon>Symbiodiniaceae</taxon>
        <taxon>Durusdinium</taxon>
    </lineage>
</organism>
<evidence type="ECO:0000313" key="2">
    <source>
        <dbReference type="EMBL" id="CAK9093599.1"/>
    </source>
</evidence>